<sequence length="359" mass="41610">MTTYEEERAARIARNKAMLMSLGIEKKIVVPQKRVYKAKSPPREIRRSSRVEKAEREKAKADLDSEYARLLHEKSKMRGSWRHYNRYDQDIAEIQRKIQNFDTYFEELKKNVNKPKTESKVETKVGSKKSKKAATYSSDSSDEAEEYSGDSTSEDEVTYVPNKRQKRPVDDLLANIPVLQLQLKPQGPKTSTKEINLTVPSKEHVGHLLSPRGKQAVMYWLCPRYTPSFSLMEGCQRLKNAIVLFMNIDIDDRYINIFTQDSKSHAISVSWFARKSLYPEHPLIHQLIHGKQADQSSIESTHSLPILLFFRFHPESPYIYGGELAYIMHKDSRPVELQFELLDADKMTDDLIKLLLRSD</sequence>
<keyword evidence="3" id="KW-1185">Reference proteome</keyword>
<feature type="compositionally biased region" description="Acidic residues" evidence="1">
    <location>
        <begin position="140"/>
        <end position="157"/>
    </location>
</feature>
<dbReference type="EMBL" id="JNBS01002519">
    <property type="protein sequence ID" value="OQR90568.1"/>
    <property type="molecule type" value="Genomic_DNA"/>
</dbReference>
<feature type="compositionally biased region" description="Basic and acidic residues" evidence="1">
    <location>
        <begin position="41"/>
        <end position="59"/>
    </location>
</feature>
<accession>A0A1V9YXT0</accession>
<protein>
    <submittedName>
        <fullName evidence="2">Uncharacterized protein</fullName>
    </submittedName>
</protein>
<dbReference type="AlphaFoldDB" id="A0A1V9YXT0"/>
<dbReference type="STRING" id="74557.A0A1V9YXT0"/>
<proteinExistence type="predicted"/>
<evidence type="ECO:0000313" key="3">
    <source>
        <dbReference type="Proteomes" id="UP000243217"/>
    </source>
</evidence>
<evidence type="ECO:0000313" key="2">
    <source>
        <dbReference type="EMBL" id="OQR90568.1"/>
    </source>
</evidence>
<feature type="region of interest" description="Disordered" evidence="1">
    <location>
        <begin position="115"/>
        <end position="164"/>
    </location>
</feature>
<dbReference type="OrthoDB" id="73406at2759"/>
<name>A0A1V9YXT0_9STRA</name>
<feature type="compositionally biased region" description="Basic and acidic residues" evidence="1">
    <location>
        <begin position="115"/>
        <end position="125"/>
    </location>
</feature>
<reference evidence="2 3" key="1">
    <citation type="journal article" date="2014" name="Genome Biol. Evol.">
        <title>The secreted proteins of Achlya hypogyna and Thraustotheca clavata identify the ancestral oomycete secretome and reveal gene acquisitions by horizontal gene transfer.</title>
        <authorList>
            <person name="Misner I."/>
            <person name="Blouin N."/>
            <person name="Leonard G."/>
            <person name="Richards T.A."/>
            <person name="Lane C.E."/>
        </authorList>
    </citation>
    <scope>NUCLEOTIDE SEQUENCE [LARGE SCALE GENOMIC DNA]</scope>
    <source>
        <strain evidence="2 3">ATCC 34112</strain>
    </source>
</reference>
<gene>
    <name evidence="2" type="ORF">THRCLA_09281</name>
</gene>
<feature type="region of interest" description="Disordered" evidence="1">
    <location>
        <begin position="39"/>
        <end position="59"/>
    </location>
</feature>
<organism evidence="2 3">
    <name type="scientific">Thraustotheca clavata</name>
    <dbReference type="NCBI Taxonomy" id="74557"/>
    <lineage>
        <taxon>Eukaryota</taxon>
        <taxon>Sar</taxon>
        <taxon>Stramenopiles</taxon>
        <taxon>Oomycota</taxon>
        <taxon>Saprolegniomycetes</taxon>
        <taxon>Saprolegniales</taxon>
        <taxon>Achlyaceae</taxon>
        <taxon>Thraustotheca</taxon>
    </lineage>
</organism>
<evidence type="ECO:0000256" key="1">
    <source>
        <dbReference type="SAM" id="MobiDB-lite"/>
    </source>
</evidence>
<dbReference type="Proteomes" id="UP000243217">
    <property type="component" value="Unassembled WGS sequence"/>
</dbReference>
<comment type="caution">
    <text evidence="2">The sequence shown here is derived from an EMBL/GenBank/DDBJ whole genome shotgun (WGS) entry which is preliminary data.</text>
</comment>